<dbReference type="EMBL" id="JBHSYM010000009">
    <property type="protein sequence ID" value="MFC7011216.1"/>
    <property type="molecule type" value="Genomic_DNA"/>
</dbReference>
<keyword evidence="1" id="KW-0812">Transmembrane</keyword>
<sequence length="53" mass="5320">MLAAWLDSNTVIAGTVTGLGVVLLIEARMRGGIGQMIAGGALAIIGLGLLGQW</sequence>
<gene>
    <name evidence="2" type="ORF">ACFQMH_05715</name>
</gene>
<feature type="transmembrane region" description="Helical" evidence="1">
    <location>
        <begin position="6"/>
        <end position="25"/>
    </location>
</feature>
<accession>A0ABW2DTN7</accession>
<reference evidence="3" key="1">
    <citation type="journal article" date="2019" name="Int. J. Syst. Evol. Microbiol.">
        <title>The Global Catalogue of Microorganisms (GCM) 10K type strain sequencing project: providing services to taxonomists for standard genome sequencing and annotation.</title>
        <authorList>
            <consortium name="The Broad Institute Genomics Platform"/>
            <consortium name="The Broad Institute Genome Sequencing Center for Infectious Disease"/>
            <person name="Wu L."/>
            <person name="Ma J."/>
        </authorList>
    </citation>
    <scope>NUCLEOTIDE SEQUENCE [LARGE SCALE GENOMIC DNA]</scope>
    <source>
        <strain evidence="3">JCM 4855</strain>
    </source>
</reference>
<dbReference type="RefSeq" id="WP_189880750.1">
    <property type="nucleotide sequence ID" value="NZ_BMWA01000049.1"/>
</dbReference>
<evidence type="ECO:0000313" key="3">
    <source>
        <dbReference type="Proteomes" id="UP001596409"/>
    </source>
</evidence>
<protein>
    <submittedName>
        <fullName evidence="2">Uncharacterized protein</fullName>
    </submittedName>
</protein>
<feature type="transmembrane region" description="Helical" evidence="1">
    <location>
        <begin position="32"/>
        <end position="51"/>
    </location>
</feature>
<comment type="caution">
    <text evidence="2">The sequence shown here is derived from an EMBL/GenBank/DDBJ whole genome shotgun (WGS) entry which is preliminary data.</text>
</comment>
<organism evidence="2 3">
    <name type="scientific">Streptomyces viridiviolaceus</name>
    <dbReference type="NCBI Taxonomy" id="68282"/>
    <lineage>
        <taxon>Bacteria</taxon>
        <taxon>Bacillati</taxon>
        <taxon>Actinomycetota</taxon>
        <taxon>Actinomycetes</taxon>
        <taxon>Kitasatosporales</taxon>
        <taxon>Streptomycetaceae</taxon>
        <taxon>Streptomyces</taxon>
    </lineage>
</organism>
<keyword evidence="1" id="KW-0472">Membrane</keyword>
<proteinExistence type="predicted"/>
<evidence type="ECO:0000256" key="1">
    <source>
        <dbReference type="SAM" id="Phobius"/>
    </source>
</evidence>
<keyword evidence="3" id="KW-1185">Reference proteome</keyword>
<dbReference type="Proteomes" id="UP001596409">
    <property type="component" value="Unassembled WGS sequence"/>
</dbReference>
<name>A0ABW2DTN7_9ACTN</name>
<keyword evidence="1" id="KW-1133">Transmembrane helix</keyword>
<evidence type="ECO:0000313" key="2">
    <source>
        <dbReference type="EMBL" id="MFC7011216.1"/>
    </source>
</evidence>